<dbReference type="AlphaFoldDB" id="A0A508B8Q6"/>
<protein>
    <submittedName>
        <fullName evidence="2">DUF2059 domain-containing protein</fullName>
    </submittedName>
</protein>
<gene>
    <name evidence="2" type="ORF">FKV24_004515</name>
</gene>
<evidence type="ECO:0000313" key="2">
    <source>
        <dbReference type="EMBL" id="KAB8196214.1"/>
    </source>
</evidence>
<sequence length="181" mass="20200">MKLPVFTPILLLTTIAPSFAADRHLAEELVEVTRYADVVDASVETCVDTVRDTNVEADIQRMPELFGGITPASPLWPEARQAYLVYMESSCYTFDKDKAIEAVVREYAAGLSNSEIQSVLAFYETDAGRRFRDAGKVANSAANREAIDKSSMHSAYNDYIREIDRLVGEHLKYVSVLHDSN</sequence>
<dbReference type="EMBL" id="VICD02000061">
    <property type="protein sequence ID" value="KAB8196214.1"/>
    <property type="molecule type" value="Genomic_DNA"/>
</dbReference>
<accession>A0A508B8Q6</accession>
<dbReference type="InterPro" id="IPR018637">
    <property type="entry name" value="DUF2059"/>
</dbReference>
<reference evidence="2 3" key="1">
    <citation type="submission" date="2019-10" db="EMBL/GenBank/DDBJ databases">
        <title>Lysobacter alkalisoli sp. nov., isolated from saline-alkaline soil.</title>
        <authorList>
            <person name="Sun J.-Q."/>
        </authorList>
    </citation>
    <scope>NUCLEOTIDE SEQUENCE [LARGE SCALE GENOMIC DNA]</scope>
    <source>
        <strain evidence="2 3">KCTC 42381</strain>
    </source>
</reference>
<dbReference type="Pfam" id="PF09832">
    <property type="entry name" value="DUF2059"/>
    <property type="match status" value="1"/>
</dbReference>
<name>A0A508B8Q6_9GAMM</name>
<proteinExistence type="predicted"/>
<evidence type="ECO:0000259" key="1">
    <source>
        <dbReference type="Pfam" id="PF09832"/>
    </source>
</evidence>
<evidence type="ECO:0000313" key="3">
    <source>
        <dbReference type="Proteomes" id="UP000320431"/>
    </source>
</evidence>
<feature type="domain" description="DUF2059" evidence="1">
    <location>
        <begin position="97"/>
        <end position="143"/>
    </location>
</feature>
<organism evidence="2 3">
    <name type="scientific">Marilutibacter maris</name>
    <dbReference type="NCBI Taxonomy" id="1605891"/>
    <lineage>
        <taxon>Bacteria</taxon>
        <taxon>Pseudomonadati</taxon>
        <taxon>Pseudomonadota</taxon>
        <taxon>Gammaproteobacteria</taxon>
        <taxon>Lysobacterales</taxon>
        <taxon>Lysobacteraceae</taxon>
        <taxon>Marilutibacter</taxon>
    </lineage>
</organism>
<dbReference type="Proteomes" id="UP000320431">
    <property type="component" value="Unassembled WGS sequence"/>
</dbReference>
<dbReference type="RefSeq" id="WP_141481521.1">
    <property type="nucleotide sequence ID" value="NZ_VICD02000061.1"/>
</dbReference>
<comment type="caution">
    <text evidence="2">The sequence shown here is derived from an EMBL/GenBank/DDBJ whole genome shotgun (WGS) entry which is preliminary data.</text>
</comment>